<accession>A0A1V4IRG9</accession>
<dbReference type="SMART" id="SM00889">
    <property type="entry name" value="EFG_IV"/>
    <property type="match status" value="1"/>
</dbReference>
<reference evidence="6 7" key="1">
    <citation type="submission" date="2017-03" db="EMBL/GenBank/DDBJ databases">
        <title>Genome sequence of Clostridium chromiireducens DSM 23318.</title>
        <authorList>
            <person name="Poehlein A."/>
            <person name="Daniel R."/>
        </authorList>
    </citation>
    <scope>NUCLEOTIDE SEQUENCE [LARGE SCALE GENOMIC DNA]</scope>
    <source>
        <strain evidence="6 7">DSM 23318</strain>
    </source>
</reference>
<dbReference type="Gene3D" id="2.40.30.10">
    <property type="entry name" value="Translation factors"/>
    <property type="match status" value="1"/>
</dbReference>
<evidence type="ECO:0000313" key="6">
    <source>
        <dbReference type="EMBL" id="OPJ62621.1"/>
    </source>
</evidence>
<evidence type="ECO:0000256" key="3">
    <source>
        <dbReference type="ARBA" id="ARBA00023134"/>
    </source>
</evidence>
<keyword evidence="1" id="KW-0547">Nucleotide-binding</keyword>
<dbReference type="PROSITE" id="PS51722">
    <property type="entry name" value="G_TR_2"/>
    <property type="match status" value="1"/>
</dbReference>
<evidence type="ECO:0000313" key="7">
    <source>
        <dbReference type="Proteomes" id="UP000191056"/>
    </source>
</evidence>
<evidence type="ECO:0000256" key="4">
    <source>
        <dbReference type="ARBA" id="ARBA00023251"/>
    </source>
</evidence>
<evidence type="ECO:0000256" key="2">
    <source>
        <dbReference type="ARBA" id="ARBA00022917"/>
    </source>
</evidence>
<dbReference type="Pfam" id="PF00009">
    <property type="entry name" value="GTP_EFTU"/>
    <property type="match status" value="1"/>
</dbReference>
<protein>
    <submittedName>
        <fullName evidence="6">Elongation factor G</fullName>
    </submittedName>
</protein>
<dbReference type="GO" id="GO:0032790">
    <property type="term" value="P:ribosome disassembly"/>
    <property type="evidence" value="ECO:0007669"/>
    <property type="project" value="TreeGrafter"/>
</dbReference>
<dbReference type="InterPro" id="IPR035650">
    <property type="entry name" value="Tet_C"/>
</dbReference>
<dbReference type="PANTHER" id="PTHR43261:SF1">
    <property type="entry name" value="RIBOSOME-RELEASING FACTOR 2, MITOCHONDRIAL"/>
    <property type="match status" value="1"/>
</dbReference>
<dbReference type="GO" id="GO:0046677">
    <property type="term" value="P:response to antibiotic"/>
    <property type="evidence" value="ECO:0007669"/>
    <property type="project" value="UniProtKB-KW"/>
</dbReference>
<dbReference type="NCBIfam" id="TIGR00231">
    <property type="entry name" value="small_GTP"/>
    <property type="match status" value="1"/>
</dbReference>
<dbReference type="CDD" id="cd04168">
    <property type="entry name" value="TetM_like"/>
    <property type="match status" value="1"/>
</dbReference>
<dbReference type="SUPFAM" id="SSF54211">
    <property type="entry name" value="Ribosomal protein S5 domain 2-like"/>
    <property type="match status" value="1"/>
</dbReference>
<keyword evidence="7" id="KW-1185">Reference proteome</keyword>
<dbReference type="RefSeq" id="WP_079439476.1">
    <property type="nucleotide sequence ID" value="NZ_MZGT01000022.1"/>
</dbReference>
<dbReference type="Gene3D" id="3.30.230.10">
    <property type="match status" value="1"/>
</dbReference>
<dbReference type="CDD" id="cd03711">
    <property type="entry name" value="Tet_C"/>
    <property type="match status" value="1"/>
</dbReference>
<dbReference type="STRING" id="225345.CLCHR_19140"/>
<dbReference type="InterPro" id="IPR035647">
    <property type="entry name" value="EFG_III/V"/>
</dbReference>
<keyword evidence="2" id="KW-0648">Protein biosynthesis</keyword>
<dbReference type="SMART" id="SM00838">
    <property type="entry name" value="EFG_C"/>
    <property type="match status" value="1"/>
</dbReference>
<dbReference type="OrthoDB" id="9801472at2"/>
<sequence length="679" mass="77802">MKKTIGVLAHVDAGKTTFSEQVLYHTNSIRNRGRVDHKDSFLDSHNIEKQRGITVFSDQGVFEYNNSRYYLVDTPGHIDFSTEMERVIAIMDYAIIIISSVEGVQGHTKTVWNLLRKYNVPTIFFINKLDRVGADKDRVIKEIKKDLTHDVFYFDSNLNDNNEKSLINTDKFNFGEELVEFVSEYDDLLLEKYLEGNYDYELWYTTLKNLIKECKVYPCFVGSALQDKGIKEFLMDLDKLTVTNYKENEKFSGRVYKIRYDDSGNRITFIKALTGTLKVKDEVTYGGEIQEELSSDGETKFNYINEINEKINSIRIYNGSKFKTVDSVNAGDLFAVSGISKAIAGDGIGELKERINYKMVPTLMSKVIFDKSCNVREVLGYFRILEAEDPALNIIWNEVLQEIHVHVMGKIQLEVLKEVVDERFDLKIEFGPCQILYKETISEETIGRGHFEPLRHYSEVHLKLEPLPRGAGIVFENKCHSDDLTFGNQNLVRTHIFERDHHGLLTGSPITDLKITLLTGRAHNKHTCGGDFREATFRALRQGLEKVENILLEPYYKFTIEVSSEFIGRVLSDIQKLYGTFDPAEIHEDKVIINGRGPVATFMDYSMEVIAFTKGKGSISLIFDGYDRCHNSKEVIEGTGYNKNADIEYTSTSIFCSHGQGYLVPWDRADDEMHCEIEL</sequence>
<dbReference type="AlphaFoldDB" id="A0A1V4IRG9"/>
<dbReference type="InterPro" id="IPR005225">
    <property type="entry name" value="Small_GTP-bd"/>
</dbReference>
<proteinExistence type="predicted"/>
<dbReference type="InterPro" id="IPR005517">
    <property type="entry name" value="Transl_elong_EFG/EF2_IV"/>
</dbReference>
<dbReference type="InterPro" id="IPR000640">
    <property type="entry name" value="EFG_V-like"/>
</dbReference>
<dbReference type="InterPro" id="IPR009000">
    <property type="entry name" value="Transl_B-barrel_sf"/>
</dbReference>
<dbReference type="GO" id="GO:0003746">
    <property type="term" value="F:translation elongation factor activity"/>
    <property type="evidence" value="ECO:0007669"/>
    <property type="project" value="UniProtKB-KW"/>
</dbReference>
<dbReference type="SUPFAM" id="SSF50447">
    <property type="entry name" value="Translation proteins"/>
    <property type="match status" value="1"/>
</dbReference>
<dbReference type="Pfam" id="PF03764">
    <property type="entry name" value="EFG_IV"/>
    <property type="match status" value="1"/>
</dbReference>
<name>A0A1V4IRG9_9CLOT</name>
<dbReference type="SUPFAM" id="SSF52540">
    <property type="entry name" value="P-loop containing nucleoside triphosphate hydrolases"/>
    <property type="match status" value="1"/>
</dbReference>
<dbReference type="InterPro" id="IPR020568">
    <property type="entry name" value="Ribosomal_Su5_D2-typ_SF"/>
</dbReference>
<dbReference type="PRINTS" id="PR01037">
    <property type="entry name" value="TCRTETOQM"/>
</dbReference>
<dbReference type="GO" id="GO:0003924">
    <property type="term" value="F:GTPase activity"/>
    <property type="evidence" value="ECO:0007669"/>
    <property type="project" value="InterPro"/>
</dbReference>
<keyword evidence="6" id="KW-0251">Elongation factor</keyword>
<evidence type="ECO:0000256" key="1">
    <source>
        <dbReference type="ARBA" id="ARBA00022741"/>
    </source>
</evidence>
<gene>
    <name evidence="6" type="primary">fusA_2</name>
    <name evidence="6" type="ORF">CLCHR_19140</name>
</gene>
<keyword evidence="4" id="KW-0046">Antibiotic resistance</keyword>
<dbReference type="Gene3D" id="3.30.70.240">
    <property type="match status" value="1"/>
</dbReference>
<dbReference type="GO" id="GO:0005525">
    <property type="term" value="F:GTP binding"/>
    <property type="evidence" value="ECO:0007669"/>
    <property type="project" value="UniProtKB-KW"/>
</dbReference>
<dbReference type="EMBL" id="MZGT01000022">
    <property type="protein sequence ID" value="OPJ62621.1"/>
    <property type="molecule type" value="Genomic_DNA"/>
</dbReference>
<dbReference type="InterPro" id="IPR027417">
    <property type="entry name" value="P-loop_NTPase"/>
</dbReference>
<dbReference type="PRINTS" id="PR00315">
    <property type="entry name" value="ELONGATNFCT"/>
</dbReference>
<dbReference type="Gene3D" id="3.40.50.300">
    <property type="entry name" value="P-loop containing nucleotide triphosphate hydrolases"/>
    <property type="match status" value="1"/>
</dbReference>
<organism evidence="6 7">
    <name type="scientific">Clostridium chromiireducens</name>
    <dbReference type="NCBI Taxonomy" id="225345"/>
    <lineage>
        <taxon>Bacteria</taxon>
        <taxon>Bacillati</taxon>
        <taxon>Bacillota</taxon>
        <taxon>Clostridia</taxon>
        <taxon>Eubacteriales</taxon>
        <taxon>Clostridiaceae</taxon>
        <taxon>Clostridium</taxon>
    </lineage>
</organism>
<keyword evidence="3" id="KW-0342">GTP-binding</keyword>
<dbReference type="Gene3D" id="3.30.70.870">
    <property type="entry name" value="Elongation Factor G (Translational Gtpase), domain 3"/>
    <property type="match status" value="1"/>
</dbReference>
<dbReference type="SUPFAM" id="SSF54980">
    <property type="entry name" value="EF-G C-terminal domain-like"/>
    <property type="match status" value="2"/>
</dbReference>
<dbReference type="InterPro" id="IPR000795">
    <property type="entry name" value="T_Tr_GTP-bd_dom"/>
</dbReference>
<comment type="caution">
    <text evidence="6">The sequence shown here is derived from an EMBL/GenBank/DDBJ whole genome shotgun (WGS) entry which is preliminary data.</text>
</comment>
<evidence type="ECO:0000259" key="5">
    <source>
        <dbReference type="PROSITE" id="PS51722"/>
    </source>
</evidence>
<dbReference type="InterPro" id="IPR014721">
    <property type="entry name" value="Ribsml_uS5_D2-typ_fold_subgr"/>
</dbReference>
<feature type="domain" description="Tr-type G" evidence="5">
    <location>
        <begin position="1"/>
        <end position="245"/>
    </location>
</feature>
<dbReference type="Pfam" id="PF00679">
    <property type="entry name" value="EFG_C"/>
    <property type="match status" value="1"/>
</dbReference>
<dbReference type="Proteomes" id="UP000191056">
    <property type="component" value="Unassembled WGS sequence"/>
</dbReference>
<dbReference type="PANTHER" id="PTHR43261">
    <property type="entry name" value="TRANSLATION ELONGATION FACTOR G-RELATED"/>
    <property type="match status" value="1"/>
</dbReference>